<dbReference type="Proteomes" id="UP001449225">
    <property type="component" value="Unassembled WGS sequence"/>
</dbReference>
<gene>
    <name evidence="2" type="ORF">WNY58_03830</name>
</gene>
<proteinExistence type="predicted"/>
<accession>A0ABU9TPQ6</accession>
<name>A0ABU9TPQ6_9GAMM</name>
<evidence type="ECO:0000313" key="2">
    <source>
        <dbReference type="EMBL" id="MEM5535518.1"/>
    </source>
</evidence>
<evidence type="ECO:0000256" key="1">
    <source>
        <dbReference type="SAM" id="MobiDB-lite"/>
    </source>
</evidence>
<sequence>MTEDDLISRLATLSTEQLDAIQDSLLKKVQEKDAKRERLTKLPPRTSNDLEALADMQDLDLSSLLRDAKRYS</sequence>
<protein>
    <recommendedName>
        <fullName evidence="4">DUF4351 domain-containing protein</fullName>
    </recommendedName>
</protein>
<evidence type="ECO:0000313" key="3">
    <source>
        <dbReference type="Proteomes" id="UP001449225"/>
    </source>
</evidence>
<organism evidence="2 3">
    <name type="scientific">Neptuniibacter pectenicola</name>
    <dbReference type="NCBI Taxonomy" id="1806669"/>
    <lineage>
        <taxon>Bacteria</taxon>
        <taxon>Pseudomonadati</taxon>
        <taxon>Pseudomonadota</taxon>
        <taxon>Gammaproteobacteria</taxon>
        <taxon>Oceanospirillales</taxon>
        <taxon>Oceanospirillaceae</taxon>
        <taxon>Neptuniibacter</taxon>
    </lineage>
</organism>
<evidence type="ECO:0008006" key="4">
    <source>
        <dbReference type="Google" id="ProtNLM"/>
    </source>
</evidence>
<dbReference type="RefSeq" id="WP_339890605.1">
    <property type="nucleotide sequence ID" value="NZ_CAXBCE010000007.1"/>
</dbReference>
<reference evidence="2 3" key="1">
    <citation type="submission" date="2024-03" db="EMBL/GenBank/DDBJ databases">
        <title>Community enrichment and isolation of bacterial strains for fucoidan degradation.</title>
        <authorList>
            <person name="Sichert A."/>
        </authorList>
    </citation>
    <scope>NUCLEOTIDE SEQUENCE [LARGE SCALE GENOMIC DNA]</scope>
    <source>
        <strain evidence="2 3">AS76</strain>
    </source>
</reference>
<dbReference type="EMBL" id="JBBMRA010000002">
    <property type="protein sequence ID" value="MEM5535518.1"/>
    <property type="molecule type" value="Genomic_DNA"/>
</dbReference>
<feature type="region of interest" description="Disordered" evidence="1">
    <location>
        <begin position="32"/>
        <end position="53"/>
    </location>
</feature>
<keyword evidence="3" id="KW-1185">Reference proteome</keyword>
<comment type="caution">
    <text evidence="2">The sequence shown here is derived from an EMBL/GenBank/DDBJ whole genome shotgun (WGS) entry which is preliminary data.</text>
</comment>